<dbReference type="AlphaFoldDB" id="A0A423VKN7"/>
<name>A0A423VKN7_CYTCH</name>
<comment type="caution">
    <text evidence="2">The sequence shown here is derived from an EMBL/GenBank/DDBJ whole genome shotgun (WGS) entry which is preliminary data.</text>
</comment>
<evidence type="ECO:0000256" key="1">
    <source>
        <dbReference type="SAM" id="MobiDB-lite"/>
    </source>
</evidence>
<accession>A0A423VKN7</accession>
<sequence>MSAFEEFHKRFGRCQANQSRSFVSSMALMTAGNGSRTSPEKLKPANDEWDATTAETGSKGRTEDCVNYMVRGLDRP</sequence>
<evidence type="ECO:0000313" key="2">
    <source>
        <dbReference type="EMBL" id="ROV91586.1"/>
    </source>
</evidence>
<dbReference type="EMBL" id="LJZO01000042">
    <property type="protein sequence ID" value="ROV91586.1"/>
    <property type="molecule type" value="Genomic_DNA"/>
</dbReference>
<reference evidence="2 3" key="1">
    <citation type="submission" date="2015-09" db="EMBL/GenBank/DDBJ databases">
        <title>Host preference determinants of Valsa canker pathogens revealed by comparative genomics.</title>
        <authorList>
            <person name="Yin Z."/>
            <person name="Huang L."/>
        </authorList>
    </citation>
    <scope>NUCLEOTIDE SEQUENCE [LARGE SCALE GENOMIC DNA]</scope>
    <source>
        <strain evidence="2 3">YSFL</strain>
    </source>
</reference>
<gene>
    <name evidence="2" type="ORF">VSDG_07962</name>
</gene>
<evidence type="ECO:0000313" key="3">
    <source>
        <dbReference type="Proteomes" id="UP000284375"/>
    </source>
</evidence>
<feature type="region of interest" description="Disordered" evidence="1">
    <location>
        <begin position="31"/>
        <end position="59"/>
    </location>
</feature>
<dbReference type="Proteomes" id="UP000284375">
    <property type="component" value="Unassembled WGS sequence"/>
</dbReference>
<organism evidence="2 3">
    <name type="scientific">Cytospora chrysosperma</name>
    <name type="common">Cytospora canker fungus</name>
    <name type="synonym">Sphaeria chrysosperma</name>
    <dbReference type="NCBI Taxonomy" id="252740"/>
    <lineage>
        <taxon>Eukaryota</taxon>
        <taxon>Fungi</taxon>
        <taxon>Dikarya</taxon>
        <taxon>Ascomycota</taxon>
        <taxon>Pezizomycotina</taxon>
        <taxon>Sordariomycetes</taxon>
        <taxon>Sordariomycetidae</taxon>
        <taxon>Diaporthales</taxon>
        <taxon>Cytosporaceae</taxon>
        <taxon>Cytospora</taxon>
    </lineage>
</organism>
<protein>
    <submittedName>
        <fullName evidence="2">Uncharacterized protein</fullName>
    </submittedName>
</protein>
<proteinExistence type="predicted"/>
<keyword evidence="3" id="KW-1185">Reference proteome</keyword>